<dbReference type="AlphaFoldDB" id="A0A397B8B7"/>
<gene>
    <name evidence="2" type="ORF">DYB25_000351</name>
</gene>
<feature type="compositionally biased region" description="Low complexity" evidence="1">
    <location>
        <begin position="55"/>
        <end position="68"/>
    </location>
</feature>
<reference evidence="2 3" key="1">
    <citation type="submission" date="2018-08" db="EMBL/GenBank/DDBJ databases">
        <title>Aphanomyces genome sequencing and annotation.</title>
        <authorList>
            <person name="Minardi D."/>
            <person name="Oidtmann B."/>
            <person name="Van Der Giezen M."/>
            <person name="Studholme D.J."/>
        </authorList>
    </citation>
    <scope>NUCLEOTIDE SEQUENCE [LARGE SCALE GENOMIC DNA]</scope>
    <source>
        <strain evidence="2 3">Yx</strain>
    </source>
</reference>
<feature type="non-terminal residue" evidence="2">
    <location>
        <position position="1"/>
    </location>
</feature>
<sequence>AAKHASTFDDHGRRWPAGGPWWRGQELAQDHHVQPLAKREPFGDPNQRRYHGQRPAPDAQEEAPAAHAGRVHPQSNRSRQTAPGSAVGNHRLGNQLEAAWVARSHASTDHGGRGCCEQERAAAAVDVHVQRRQGGHVQGVDCDQNQQVWQAPASHVGRRFAQGVQLQSWRARHDFPDQHQSGGTADFEHHVAAVPPWAVRLSDSVQPARRRNNRLLGCDRVRMWYACVHVDVKNRDCSQDQVHSGNAQTKV</sequence>
<protein>
    <submittedName>
        <fullName evidence="2">Uncharacterized protein</fullName>
    </submittedName>
</protein>
<organism evidence="2 3">
    <name type="scientific">Aphanomyces astaci</name>
    <name type="common">Crayfish plague agent</name>
    <dbReference type="NCBI Taxonomy" id="112090"/>
    <lineage>
        <taxon>Eukaryota</taxon>
        <taxon>Sar</taxon>
        <taxon>Stramenopiles</taxon>
        <taxon>Oomycota</taxon>
        <taxon>Saprolegniomycetes</taxon>
        <taxon>Saprolegniales</taxon>
        <taxon>Verrucalvaceae</taxon>
        <taxon>Aphanomyces</taxon>
    </lineage>
</organism>
<feature type="non-terminal residue" evidence="2">
    <location>
        <position position="251"/>
    </location>
</feature>
<feature type="compositionally biased region" description="Basic and acidic residues" evidence="1">
    <location>
        <begin position="1"/>
        <end position="13"/>
    </location>
</feature>
<dbReference type="EMBL" id="QUTA01005289">
    <property type="protein sequence ID" value="RHY16421.1"/>
    <property type="molecule type" value="Genomic_DNA"/>
</dbReference>
<feature type="region of interest" description="Disordered" evidence="1">
    <location>
        <begin position="1"/>
        <end position="90"/>
    </location>
</feature>
<accession>A0A397B8B7</accession>
<name>A0A397B8B7_APHAT</name>
<evidence type="ECO:0000313" key="3">
    <source>
        <dbReference type="Proteomes" id="UP000266239"/>
    </source>
</evidence>
<evidence type="ECO:0000313" key="2">
    <source>
        <dbReference type="EMBL" id="RHY16421.1"/>
    </source>
</evidence>
<feature type="compositionally biased region" description="Basic and acidic residues" evidence="1">
    <location>
        <begin position="28"/>
        <end position="42"/>
    </location>
</feature>
<proteinExistence type="predicted"/>
<dbReference type="Proteomes" id="UP000266239">
    <property type="component" value="Unassembled WGS sequence"/>
</dbReference>
<comment type="caution">
    <text evidence="2">The sequence shown here is derived from an EMBL/GenBank/DDBJ whole genome shotgun (WGS) entry which is preliminary data.</text>
</comment>
<feature type="compositionally biased region" description="Polar residues" evidence="1">
    <location>
        <begin position="73"/>
        <end position="83"/>
    </location>
</feature>
<evidence type="ECO:0000256" key="1">
    <source>
        <dbReference type="SAM" id="MobiDB-lite"/>
    </source>
</evidence>